<protein>
    <submittedName>
        <fullName evidence="4">Stage II sporulation protein E</fullName>
    </submittedName>
</protein>
<evidence type="ECO:0000259" key="3">
    <source>
        <dbReference type="PROSITE" id="PS51746"/>
    </source>
</evidence>
<dbReference type="GO" id="GO:0004722">
    <property type="term" value="F:protein serine/threonine phosphatase activity"/>
    <property type="evidence" value="ECO:0007669"/>
    <property type="project" value="InterPro"/>
</dbReference>
<keyword evidence="5" id="KW-1185">Reference proteome</keyword>
<keyword evidence="2" id="KW-0472">Membrane</keyword>
<keyword evidence="1" id="KW-0378">Hydrolase</keyword>
<dbReference type="PANTHER" id="PTHR43156:SF2">
    <property type="entry name" value="STAGE II SPORULATION PROTEIN E"/>
    <property type="match status" value="1"/>
</dbReference>
<gene>
    <name evidence="4" type="ORF">SAMN02745883_01587</name>
</gene>
<accession>A0A1M6QSF7</accession>
<dbReference type="Proteomes" id="UP000184082">
    <property type="component" value="Unassembled WGS sequence"/>
</dbReference>
<dbReference type="InterPro" id="IPR045768">
    <property type="entry name" value="SpoIIE_N"/>
</dbReference>
<evidence type="ECO:0000313" key="4">
    <source>
        <dbReference type="EMBL" id="SHK23146.1"/>
    </source>
</evidence>
<feature type="transmembrane region" description="Helical" evidence="2">
    <location>
        <begin position="211"/>
        <end position="237"/>
    </location>
</feature>
<dbReference type="SUPFAM" id="SSF81606">
    <property type="entry name" value="PP2C-like"/>
    <property type="match status" value="1"/>
</dbReference>
<feature type="transmembrane region" description="Helical" evidence="2">
    <location>
        <begin position="92"/>
        <end position="109"/>
    </location>
</feature>
<dbReference type="InterPro" id="IPR014221">
    <property type="entry name" value="SpoII_E"/>
</dbReference>
<feature type="transmembrane region" description="Helical" evidence="2">
    <location>
        <begin position="36"/>
        <end position="55"/>
    </location>
</feature>
<keyword evidence="2" id="KW-0812">Transmembrane</keyword>
<dbReference type="EMBL" id="FRAJ01000012">
    <property type="protein sequence ID" value="SHK23146.1"/>
    <property type="molecule type" value="Genomic_DNA"/>
</dbReference>
<dbReference type="Pfam" id="PF07228">
    <property type="entry name" value="SpoIIE"/>
    <property type="match status" value="1"/>
</dbReference>
<evidence type="ECO:0000256" key="2">
    <source>
        <dbReference type="SAM" id="Phobius"/>
    </source>
</evidence>
<dbReference type="InterPro" id="IPR052016">
    <property type="entry name" value="Bact_Sigma-Reg"/>
</dbReference>
<evidence type="ECO:0000256" key="1">
    <source>
        <dbReference type="ARBA" id="ARBA00022801"/>
    </source>
</evidence>
<dbReference type="Pfam" id="PF19732">
    <property type="entry name" value="SpoIIE_N"/>
    <property type="match status" value="1"/>
</dbReference>
<feature type="domain" description="PPM-type phosphatase" evidence="3">
    <location>
        <begin position="584"/>
        <end position="795"/>
    </location>
</feature>
<dbReference type="Gene3D" id="3.60.40.10">
    <property type="entry name" value="PPM-type phosphatase domain"/>
    <property type="match status" value="1"/>
</dbReference>
<dbReference type="InterPro" id="IPR036457">
    <property type="entry name" value="PPM-type-like_dom_sf"/>
</dbReference>
<feature type="transmembrane region" description="Helical" evidence="2">
    <location>
        <begin position="149"/>
        <end position="171"/>
    </location>
</feature>
<reference evidence="4 5" key="1">
    <citation type="submission" date="2016-11" db="EMBL/GenBank/DDBJ databases">
        <authorList>
            <person name="Jaros S."/>
            <person name="Januszkiewicz K."/>
            <person name="Wedrychowicz H."/>
        </authorList>
    </citation>
    <scope>NUCLEOTIDE SEQUENCE [LARGE SCALE GENOMIC DNA]</scope>
    <source>
        <strain evidence="4 5">DSM 14501</strain>
    </source>
</reference>
<dbReference type="PANTHER" id="PTHR43156">
    <property type="entry name" value="STAGE II SPORULATION PROTEIN E-RELATED"/>
    <property type="match status" value="1"/>
</dbReference>
<dbReference type="AlphaFoldDB" id="A0A1M6QSF7"/>
<dbReference type="STRING" id="1121266.SAMN02745883_01587"/>
<feature type="transmembrane region" description="Helical" evidence="2">
    <location>
        <begin position="121"/>
        <end position="143"/>
    </location>
</feature>
<proteinExistence type="predicted"/>
<dbReference type="NCBIfam" id="TIGR02865">
    <property type="entry name" value="spore_II_E"/>
    <property type="match status" value="1"/>
</dbReference>
<sequence>MHYTGGCFFTMEKFNIGYKRLGREEGQIYSIISKDFLLLNILAFLLGRASILNGLNPFGVAYFTTLMTKDKKNSILGLSILLGILTTNADKYRYMLILGLNFIVFRYIVKNIRFNTSKLAFLTGSITFFSGVLYLFLTEFYLYDLFMTSFESIIVFVFIYILSYSIPILTVKSNRKILSNEEVICIAIILAVSVLGLSDVIFFGYDLKNIVGIFIILVFAYNGGAAIGAAVGVTIGIITSMSTVDTPVIIGIYGFSGLLAGIFKDVGKVTSALGIVLSNSILTFYINGSTETLVQFEEIVIAFLIFILLPKSVSEYINKFISLKSDGFEIDKVYSERIKKLMLRQLENYSLAFSELAVTYSKIAEKEKVVEQKEITNIINNIANSICLNCNMKRSCWNNCFYSTYNALVDSITLVEAKGILDKNNVPDYLRKRCLRLEKLINIINSAYEIYKIDYKWNKKLFEMRQLVSEQFNGISQILRELSKEISSNIEFKRDVEDALYVAFDKEGIIIDKITVLENENGRFEIDIEKKKCFDREICERRIIPIVKKVIGREVVHKNRNCNKGNENGSCLIQLVEAQKYKVNTGVAKVSKDNYYISGDNYSFMDLDDNKYMLALSDGMGTGEKAAKESVATITLLEQLLGAGFNKNIAIKTINSVLMSKSLDEAFSTIDLSIVDLYSGKVEFIKIGAVPSFIKRTNGNVEVIHASSLPVGIVNEIAIDSKSVKLNSGDFIITMSDGVLDVDKNFIDKTNWMVELIKDINSRNPQVIADSILDKAIERNNNKIEDDMTVLVTKIWKRR</sequence>
<organism evidence="4 5">
    <name type="scientific">Caminicella sporogenes DSM 14501</name>
    <dbReference type="NCBI Taxonomy" id="1121266"/>
    <lineage>
        <taxon>Bacteria</taxon>
        <taxon>Bacillati</taxon>
        <taxon>Bacillota</taxon>
        <taxon>Clostridia</taxon>
        <taxon>Peptostreptococcales</taxon>
        <taxon>Caminicellaceae</taxon>
        <taxon>Caminicella</taxon>
    </lineage>
</organism>
<evidence type="ECO:0000313" key="5">
    <source>
        <dbReference type="Proteomes" id="UP000184082"/>
    </source>
</evidence>
<name>A0A1M6QSF7_9FIRM</name>
<dbReference type="SMART" id="SM00331">
    <property type="entry name" value="PP2C_SIG"/>
    <property type="match status" value="1"/>
</dbReference>
<feature type="transmembrane region" description="Helical" evidence="2">
    <location>
        <begin position="183"/>
        <end position="205"/>
    </location>
</feature>
<keyword evidence="2" id="KW-1133">Transmembrane helix</keyword>
<dbReference type="PROSITE" id="PS51746">
    <property type="entry name" value="PPM_2"/>
    <property type="match status" value="1"/>
</dbReference>
<dbReference type="InterPro" id="IPR001932">
    <property type="entry name" value="PPM-type_phosphatase-like_dom"/>
</dbReference>
<feature type="transmembrane region" description="Helical" evidence="2">
    <location>
        <begin position="244"/>
        <end position="263"/>
    </location>
</feature>